<dbReference type="PANTHER" id="PTHR22600">
    <property type="entry name" value="BETA-HEXOSAMINIDASE"/>
    <property type="match status" value="1"/>
</dbReference>
<dbReference type="Gene3D" id="3.20.20.80">
    <property type="entry name" value="Glycosidases"/>
    <property type="match status" value="1"/>
</dbReference>
<evidence type="ECO:0000256" key="1">
    <source>
        <dbReference type="ARBA" id="ARBA00001231"/>
    </source>
</evidence>
<name>A0A9D4S4I1_DREPO</name>
<dbReference type="GO" id="GO:0005975">
    <property type="term" value="P:carbohydrate metabolic process"/>
    <property type="evidence" value="ECO:0007669"/>
    <property type="project" value="InterPro"/>
</dbReference>
<dbReference type="AlphaFoldDB" id="A0A9D4S4I1"/>
<dbReference type="InterPro" id="IPR014756">
    <property type="entry name" value="Ig_E-set"/>
</dbReference>
<dbReference type="Pfam" id="PF03173">
    <property type="entry name" value="CHB_HEX"/>
    <property type="match status" value="1"/>
</dbReference>
<dbReference type="PANTHER" id="PTHR22600:SF57">
    <property type="entry name" value="BETA-N-ACETYLHEXOSAMINIDASE"/>
    <property type="match status" value="1"/>
</dbReference>
<gene>
    <name evidence="9" type="ORF">DPMN_014260</name>
</gene>
<dbReference type="InterPro" id="IPR013783">
    <property type="entry name" value="Ig-like_fold"/>
</dbReference>
<dbReference type="InterPro" id="IPR008965">
    <property type="entry name" value="CBM2/CBM3_carb-bd_dom_sf"/>
</dbReference>
<evidence type="ECO:0000256" key="4">
    <source>
        <dbReference type="ARBA" id="ARBA00022801"/>
    </source>
</evidence>
<dbReference type="InterPro" id="IPR004867">
    <property type="entry name" value="CHB_C_dom"/>
</dbReference>
<feature type="domain" description="Chitobiase/beta-hexosaminidases N-terminal" evidence="8">
    <location>
        <begin position="73"/>
        <end position="240"/>
    </location>
</feature>
<dbReference type="InterPro" id="IPR004866">
    <property type="entry name" value="CHB/HEX_N_dom"/>
</dbReference>
<protein>
    <recommendedName>
        <fullName evidence="3">beta-N-acetylhexosaminidase</fullName>
        <ecNumber evidence="3">3.2.1.52</ecNumber>
    </recommendedName>
    <alternativeName>
        <fullName evidence="5">Beta-N-acetylhexosaminidase</fullName>
    </alternativeName>
    <alternativeName>
        <fullName evidence="6">N-acetyl-beta-glucosaminidase</fullName>
    </alternativeName>
</protein>
<organism evidence="9 10">
    <name type="scientific">Dreissena polymorpha</name>
    <name type="common">Zebra mussel</name>
    <name type="synonym">Mytilus polymorpha</name>
    <dbReference type="NCBI Taxonomy" id="45954"/>
    <lineage>
        <taxon>Eukaryota</taxon>
        <taxon>Metazoa</taxon>
        <taxon>Spiralia</taxon>
        <taxon>Lophotrochozoa</taxon>
        <taxon>Mollusca</taxon>
        <taxon>Bivalvia</taxon>
        <taxon>Autobranchia</taxon>
        <taxon>Heteroconchia</taxon>
        <taxon>Euheterodonta</taxon>
        <taxon>Imparidentia</taxon>
        <taxon>Neoheterodontei</taxon>
        <taxon>Myida</taxon>
        <taxon>Dreissenoidea</taxon>
        <taxon>Dreissenidae</taxon>
        <taxon>Dreissena</taxon>
    </lineage>
</organism>
<evidence type="ECO:0000256" key="7">
    <source>
        <dbReference type="PIRSR" id="PIRSR625705-1"/>
    </source>
</evidence>
<evidence type="ECO:0000256" key="5">
    <source>
        <dbReference type="ARBA" id="ARBA00030512"/>
    </source>
</evidence>
<dbReference type="EMBL" id="JAIWYP010000001">
    <property type="protein sequence ID" value="KAH3890188.1"/>
    <property type="molecule type" value="Genomic_DNA"/>
</dbReference>
<comment type="similarity">
    <text evidence="2">Belongs to the glycosyl hydrolase 20 family.</text>
</comment>
<dbReference type="Pfam" id="PF00728">
    <property type="entry name" value="Glyco_hydro_20"/>
    <property type="match status" value="1"/>
</dbReference>
<dbReference type="EC" id="3.2.1.52" evidence="3"/>
<dbReference type="GO" id="GO:0016020">
    <property type="term" value="C:membrane"/>
    <property type="evidence" value="ECO:0007669"/>
    <property type="project" value="TreeGrafter"/>
</dbReference>
<dbReference type="OrthoDB" id="428480at2759"/>
<accession>A0A9D4S4I1</accession>
<proteinExistence type="inferred from homology"/>
<dbReference type="InterPro" id="IPR029018">
    <property type="entry name" value="Hex-like_dom2"/>
</dbReference>
<dbReference type="InterPro" id="IPR017853">
    <property type="entry name" value="GH"/>
</dbReference>
<evidence type="ECO:0000313" key="9">
    <source>
        <dbReference type="EMBL" id="KAH3890188.1"/>
    </source>
</evidence>
<dbReference type="InterPro" id="IPR025705">
    <property type="entry name" value="Beta_hexosaminidase_sua/sub"/>
</dbReference>
<dbReference type="SUPFAM" id="SSF55545">
    <property type="entry name" value="beta-N-acetylhexosaminidase-like domain"/>
    <property type="match status" value="1"/>
</dbReference>
<dbReference type="Gene3D" id="3.30.379.10">
    <property type="entry name" value="Chitobiase/beta-hexosaminidase domain 2-like"/>
    <property type="match status" value="1"/>
</dbReference>
<dbReference type="Proteomes" id="UP000828390">
    <property type="component" value="Unassembled WGS sequence"/>
</dbReference>
<keyword evidence="10" id="KW-1185">Reference proteome</keyword>
<evidence type="ECO:0000256" key="6">
    <source>
        <dbReference type="ARBA" id="ARBA00033000"/>
    </source>
</evidence>
<dbReference type="Pfam" id="PF03174">
    <property type="entry name" value="CHB_HEX_C"/>
    <property type="match status" value="1"/>
</dbReference>
<evidence type="ECO:0000256" key="2">
    <source>
        <dbReference type="ARBA" id="ARBA00006285"/>
    </source>
</evidence>
<dbReference type="PRINTS" id="PR00738">
    <property type="entry name" value="GLHYDRLASE20"/>
</dbReference>
<dbReference type="SUPFAM" id="SSF51445">
    <property type="entry name" value="(Trans)glycosidases"/>
    <property type="match status" value="1"/>
</dbReference>
<dbReference type="GO" id="GO:0030247">
    <property type="term" value="F:polysaccharide binding"/>
    <property type="evidence" value="ECO:0007669"/>
    <property type="project" value="InterPro"/>
</dbReference>
<dbReference type="SUPFAM" id="SSF49384">
    <property type="entry name" value="Carbohydrate-binding domain"/>
    <property type="match status" value="1"/>
</dbReference>
<evidence type="ECO:0000259" key="8">
    <source>
        <dbReference type="SMART" id="SM01081"/>
    </source>
</evidence>
<evidence type="ECO:0000256" key="3">
    <source>
        <dbReference type="ARBA" id="ARBA00012663"/>
    </source>
</evidence>
<dbReference type="GO" id="GO:0004563">
    <property type="term" value="F:beta-N-acetylhexosaminidase activity"/>
    <property type="evidence" value="ECO:0007669"/>
    <property type="project" value="UniProtKB-EC"/>
</dbReference>
<sequence>MRILQRYRMHVMFRKGLHRKIAVVVLVSSVMLLLFSRHRASYDTGSKRLLYHVLFGETLLPDPNQGLIDYFGEYVQLNISVDSNFASGQLLGWGGFFTSRLTLSNTGSRDIPQSLWQLYGYFMRQVEHEAFPYKDGFYIWSCGLKVFHVDGYLYKFQPVKDLFPGIPSGTLLECLIKVNAFQIAKTDSFPRWYVTGKDLSPRIVANTDDESLAFVSDLTRVEQYKRRPDDKSSPLTLAERYDMYNVPVAKSADINVFPTPFHVEVQTNLRMVFKRDNMKIVNEAAFAQEIKLFAELSEMQVVYAKPTRNYIKITKGPVDVIKEVKKTTHTLGHVANESYILESKPEDNSIHIVTPTSTGLFYAFQTLECILFAPEAGAGLTVEGASISLPKFRVVDAPRFSYRGLHIDVARNFASLDEVLKLVDVMSVYKMNKLHLHLSDDEGWRLEIPGLPELTEIGGNRCHDPPGERCLPPQLGSGPFNDTSGSGFYSVSDYRELLTYALEKHVQVIPEFDMPGHSRAAIKAVHAKAYQQKRRLERNEVYTIVDENDKNSFMSGQHFSDNAMNPCLASTYKFVEKIIGAVQEMHRDIQPLTLFHFGGDEVAKGAWKDSKPCRNLFNRASWFSSAPTQYELMQHFVTRVARIGASRGVSLGAWEDGLIEHTEEKGLPFPRETFQNSEMYSYVWKQPKEVSTPHRAKLFANDDYKVVLSYGSYLYFDHPYEPDPQERGLYWAARSVSTRDAWDLTAHALDADDDEGCPKRVKNKDACYKLLKPQNVIGIQAEVWSEVIRTDGHIESMLFPRLLAVAERAWHTASWEDDDTTNVIKKERDWSIFVSKVGFGELHRLEAFDIQYRVGPPGARLVNGRLLVKTEFPGQEVEYYSERTREWSRVEPNMRVTQPIRLRASSGSGRLKSREVILDPKQTSSSVGIATNSIAHMIILVVVAYKHFVLLNVIV</sequence>
<reference evidence="9" key="2">
    <citation type="submission" date="2020-11" db="EMBL/GenBank/DDBJ databases">
        <authorList>
            <person name="McCartney M.A."/>
            <person name="Auch B."/>
            <person name="Kono T."/>
            <person name="Mallez S."/>
            <person name="Becker A."/>
            <person name="Gohl D.M."/>
            <person name="Silverstein K.A.T."/>
            <person name="Koren S."/>
            <person name="Bechman K.B."/>
            <person name="Herman A."/>
            <person name="Abrahante J.E."/>
            <person name="Garbe J."/>
        </authorList>
    </citation>
    <scope>NUCLEOTIDE SEQUENCE</scope>
    <source>
        <strain evidence="9">Duluth1</strain>
        <tissue evidence="9">Whole animal</tissue>
    </source>
</reference>
<dbReference type="Gene3D" id="2.60.40.290">
    <property type="match status" value="1"/>
</dbReference>
<evidence type="ECO:0000313" key="10">
    <source>
        <dbReference type="Proteomes" id="UP000828390"/>
    </source>
</evidence>
<dbReference type="SUPFAM" id="SSF81296">
    <property type="entry name" value="E set domains"/>
    <property type="match status" value="1"/>
</dbReference>
<dbReference type="GO" id="GO:0030203">
    <property type="term" value="P:glycosaminoglycan metabolic process"/>
    <property type="evidence" value="ECO:0007669"/>
    <property type="project" value="TreeGrafter"/>
</dbReference>
<comment type="caution">
    <text evidence="9">The sequence shown here is derived from an EMBL/GenBank/DDBJ whole genome shotgun (WGS) entry which is preliminary data.</text>
</comment>
<dbReference type="InterPro" id="IPR015883">
    <property type="entry name" value="Glyco_hydro_20_cat"/>
</dbReference>
<keyword evidence="4" id="KW-0378">Hydrolase</keyword>
<dbReference type="Gene3D" id="2.60.40.10">
    <property type="entry name" value="Immunoglobulins"/>
    <property type="match status" value="1"/>
</dbReference>
<dbReference type="CDD" id="cd02847">
    <property type="entry name" value="E_set_Chitobiase_C"/>
    <property type="match status" value="1"/>
</dbReference>
<comment type="catalytic activity">
    <reaction evidence="1">
        <text>Hydrolysis of terminal non-reducing N-acetyl-D-hexosamine residues in N-acetyl-beta-D-hexosaminides.</text>
        <dbReference type="EC" id="3.2.1.52"/>
    </reaction>
</comment>
<feature type="active site" description="Proton donor" evidence="7">
    <location>
        <position position="601"/>
    </location>
</feature>
<dbReference type="SMART" id="SM01081">
    <property type="entry name" value="CHB_HEX"/>
    <property type="match status" value="1"/>
</dbReference>
<reference evidence="9" key="1">
    <citation type="journal article" date="2019" name="bioRxiv">
        <title>The Genome of the Zebra Mussel, Dreissena polymorpha: A Resource for Invasive Species Research.</title>
        <authorList>
            <person name="McCartney M.A."/>
            <person name="Auch B."/>
            <person name="Kono T."/>
            <person name="Mallez S."/>
            <person name="Zhang Y."/>
            <person name="Obille A."/>
            <person name="Becker A."/>
            <person name="Abrahante J.E."/>
            <person name="Garbe J."/>
            <person name="Badalamenti J.P."/>
            <person name="Herman A."/>
            <person name="Mangelson H."/>
            <person name="Liachko I."/>
            <person name="Sullivan S."/>
            <person name="Sone E.D."/>
            <person name="Koren S."/>
            <person name="Silverstein K.A.T."/>
            <person name="Beckman K.B."/>
            <person name="Gohl D.M."/>
        </authorList>
    </citation>
    <scope>NUCLEOTIDE SEQUENCE</scope>
    <source>
        <strain evidence="9">Duluth1</strain>
        <tissue evidence="9">Whole animal</tissue>
    </source>
</reference>
<dbReference type="InterPro" id="IPR012291">
    <property type="entry name" value="CBM2_carb-bd_dom_sf"/>
</dbReference>